<name>G8RQI9_MYCRN</name>
<reference evidence="2 3" key="1">
    <citation type="submission" date="2011-12" db="EMBL/GenBank/DDBJ databases">
        <title>Complete sequence of Mycobacterium rhodesiae NBB3.</title>
        <authorList>
            <consortium name="US DOE Joint Genome Institute"/>
            <person name="Lucas S."/>
            <person name="Han J."/>
            <person name="Lapidus A."/>
            <person name="Cheng J.-F."/>
            <person name="Goodwin L."/>
            <person name="Pitluck S."/>
            <person name="Peters L."/>
            <person name="Mikhailova N."/>
            <person name="Gu W."/>
            <person name="Detter J.C."/>
            <person name="Han C."/>
            <person name="Tapia R."/>
            <person name="Land M."/>
            <person name="Hauser L."/>
            <person name="Kyrpides N."/>
            <person name="Ivanova N."/>
            <person name="Pagani I."/>
            <person name="Mattes T."/>
            <person name="Holmes A."/>
            <person name="Rutledge P."/>
            <person name="Paulsen I."/>
            <person name="Coleman N."/>
            <person name="Woyke T."/>
        </authorList>
    </citation>
    <scope>NUCLEOTIDE SEQUENCE [LARGE SCALE GENOMIC DNA]</scope>
    <source>
        <strain evidence="2 3">NBB3</strain>
    </source>
</reference>
<dbReference type="Gene3D" id="3.40.50.1820">
    <property type="entry name" value="alpha/beta hydrolase"/>
    <property type="match status" value="1"/>
</dbReference>
<dbReference type="InterPro" id="IPR050471">
    <property type="entry name" value="AB_hydrolase"/>
</dbReference>
<dbReference type="InterPro" id="IPR000073">
    <property type="entry name" value="AB_hydrolase_1"/>
</dbReference>
<dbReference type="eggNOG" id="COG2267">
    <property type="taxonomic scope" value="Bacteria"/>
</dbReference>
<evidence type="ECO:0000259" key="1">
    <source>
        <dbReference type="Pfam" id="PF00561"/>
    </source>
</evidence>
<gene>
    <name evidence="2" type="ordered locus">MycrhN_0761</name>
</gene>
<dbReference type="Proteomes" id="UP000005442">
    <property type="component" value="Chromosome"/>
</dbReference>
<keyword evidence="3" id="KW-1185">Reference proteome</keyword>
<proteinExistence type="predicted"/>
<keyword evidence="2" id="KW-0012">Acyltransferase</keyword>
<organism evidence="2 3">
    <name type="scientific">Mycolicibacterium rhodesiae (strain NBB3)</name>
    <name type="common">Mycobacterium rhodesiae</name>
    <dbReference type="NCBI Taxonomy" id="710685"/>
    <lineage>
        <taxon>Bacteria</taxon>
        <taxon>Bacillati</taxon>
        <taxon>Actinomycetota</taxon>
        <taxon>Actinomycetes</taxon>
        <taxon>Mycobacteriales</taxon>
        <taxon>Mycobacteriaceae</taxon>
        <taxon>Mycolicibacterium</taxon>
    </lineage>
</organism>
<evidence type="ECO:0000313" key="2">
    <source>
        <dbReference type="EMBL" id="AEV71395.1"/>
    </source>
</evidence>
<dbReference type="GO" id="GO:0004806">
    <property type="term" value="F:triacylglycerol lipase activity"/>
    <property type="evidence" value="ECO:0007669"/>
    <property type="project" value="TreeGrafter"/>
</dbReference>
<protein>
    <submittedName>
        <fullName evidence="2">Putative hydrolase or acyltransferase of alpha/beta superfamily</fullName>
    </submittedName>
</protein>
<dbReference type="HOGENOM" id="CLU_020336_0_1_11"/>
<dbReference type="GO" id="GO:0046503">
    <property type="term" value="P:glycerolipid catabolic process"/>
    <property type="evidence" value="ECO:0007669"/>
    <property type="project" value="TreeGrafter"/>
</dbReference>
<keyword evidence="2" id="KW-0378">Hydrolase</keyword>
<dbReference type="PANTHER" id="PTHR43433:SF5">
    <property type="entry name" value="AB HYDROLASE-1 DOMAIN-CONTAINING PROTEIN"/>
    <property type="match status" value="1"/>
</dbReference>
<dbReference type="KEGG" id="mrh:MycrhN_0761"/>
<keyword evidence="2" id="KW-0808">Transferase</keyword>
<dbReference type="EMBL" id="CP003169">
    <property type="protein sequence ID" value="AEV71395.1"/>
    <property type="molecule type" value="Genomic_DNA"/>
</dbReference>
<accession>G8RQI9</accession>
<dbReference type="STRING" id="710685.MycrhN_0761"/>
<dbReference type="PANTHER" id="PTHR43433">
    <property type="entry name" value="HYDROLASE, ALPHA/BETA FOLD FAMILY PROTEIN"/>
    <property type="match status" value="1"/>
</dbReference>
<feature type="domain" description="AB hydrolase-1" evidence="1">
    <location>
        <begin position="40"/>
        <end position="295"/>
    </location>
</feature>
<dbReference type="AlphaFoldDB" id="G8RQI9"/>
<sequence length="318" mass="34502">MADAVGQGAGKQLGMQARSGTAVCGAVELFYEDLGDPADPAVLLIMGVGAQLPMWPDGFCGQLVRRGYRVIRYDHRDIGLSTKMAGHRAQGSVYRRVARYAVGKTSPVPYTLVDMADDAAALLDSLQIDRAHVVGASMGGMIAQVLAGNHANRVHSLGIIMSSSGKAFSALPRWRVIRLAFGGPGKDAPWEDRLESEVRNISIINGPNYLPPVEQLRRRVEDLRARSDYPQGMLRQFDAILGTGSLLRYTRSIVAPTVVIHGSEDPMVRPRNGRNLARIIEGARYVVVDGMGHDLPEPVWRPVVETLTENFSAAPPQG</sequence>
<dbReference type="InterPro" id="IPR029058">
    <property type="entry name" value="AB_hydrolase_fold"/>
</dbReference>
<dbReference type="PATRIC" id="fig|710685.3.peg.770"/>
<evidence type="ECO:0000313" key="3">
    <source>
        <dbReference type="Proteomes" id="UP000005442"/>
    </source>
</evidence>
<dbReference type="GO" id="GO:0016746">
    <property type="term" value="F:acyltransferase activity"/>
    <property type="evidence" value="ECO:0007669"/>
    <property type="project" value="UniProtKB-KW"/>
</dbReference>
<dbReference type="Pfam" id="PF00561">
    <property type="entry name" value="Abhydrolase_1"/>
    <property type="match status" value="1"/>
</dbReference>
<dbReference type="SUPFAM" id="SSF53474">
    <property type="entry name" value="alpha/beta-Hydrolases"/>
    <property type="match status" value="1"/>
</dbReference>